<proteinExistence type="predicted"/>
<reference evidence="1 2" key="1">
    <citation type="journal article" date="2015" name="Genome Announc.">
        <title>Expanding the biotechnology potential of lactobacilli through comparative genomics of 213 strains and associated genera.</title>
        <authorList>
            <person name="Sun Z."/>
            <person name="Harris H.M."/>
            <person name="McCann A."/>
            <person name="Guo C."/>
            <person name="Argimon S."/>
            <person name="Zhang W."/>
            <person name="Yang X."/>
            <person name="Jeffery I.B."/>
            <person name="Cooney J.C."/>
            <person name="Kagawa T.F."/>
            <person name="Liu W."/>
            <person name="Song Y."/>
            <person name="Salvetti E."/>
            <person name="Wrobel A."/>
            <person name="Rasinkangas P."/>
            <person name="Parkhill J."/>
            <person name="Rea M.C."/>
            <person name="O'Sullivan O."/>
            <person name="Ritari J."/>
            <person name="Douillard F.P."/>
            <person name="Paul Ross R."/>
            <person name="Yang R."/>
            <person name="Briner A.E."/>
            <person name="Felis G.E."/>
            <person name="de Vos W.M."/>
            <person name="Barrangou R."/>
            <person name="Klaenhammer T.R."/>
            <person name="Caufield P.W."/>
            <person name="Cui Y."/>
            <person name="Zhang H."/>
            <person name="O'Toole P.W."/>
        </authorList>
    </citation>
    <scope>NUCLEOTIDE SEQUENCE [LARGE SCALE GENOMIC DNA]</scope>
    <source>
        <strain evidence="1 2">DSM 20505</strain>
    </source>
</reference>
<dbReference type="Proteomes" id="UP000051679">
    <property type="component" value="Unassembled WGS sequence"/>
</dbReference>
<keyword evidence="2" id="KW-1185">Reference proteome</keyword>
<organism evidence="1 2">
    <name type="scientific">Lacticaseibacillus sharpeae JCM 1186 = DSM 20505</name>
    <dbReference type="NCBI Taxonomy" id="1291052"/>
    <lineage>
        <taxon>Bacteria</taxon>
        <taxon>Bacillati</taxon>
        <taxon>Bacillota</taxon>
        <taxon>Bacilli</taxon>
        <taxon>Lactobacillales</taxon>
        <taxon>Lactobacillaceae</taxon>
        <taxon>Lacticaseibacillus</taxon>
    </lineage>
</organism>
<evidence type="ECO:0000313" key="2">
    <source>
        <dbReference type="Proteomes" id="UP000051679"/>
    </source>
</evidence>
<comment type="caution">
    <text evidence="1">The sequence shown here is derived from an EMBL/GenBank/DDBJ whole genome shotgun (WGS) entry which is preliminary data.</text>
</comment>
<evidence type="ECO:0000313" key="1">
    <source>
        <dbReference type="EMBL" id="KRM55636.1"/>
    </source>
</evidence>
<gene>
    <name evidence="1" type="ORF">FC18_GL001141</name>
</gene>
<dbReference type="PATRIC" id="fig|1291052.5.peg.1159"/>
<accession>A0A0R1ZQY3</accession>
<dbReference type="EMBL" id="AYYO01000016">
    <property type="protein sequence ID" value="KRM55636.1"/>
    <property type="molecule type" value="Genomic_DNA"/>
</dbReference>
<dbReference type="AlphaFoldDB" id="A0A0R1ZQY3"/>
<dbReference type="STRING" id="1291052.FC18_GL001141"/>
<name>A0A0R1ZQY3_9LACO</name>
<protein>
    <submittedName>
        <fullName evidence="1">Uncharacterized protein</fullName>
    </submittedName>
</protein>
<sequence length="57" mass="6650">MLNQIFRVIVRVVSHGTALTAGEILFDFSTLRRWFRLLQSACWAKLKSNVKLAMFHK</sequence>